<dbReference type="Proteomes" id="UP001165205">
    <property type="component" value="Unassembled WGS sequence"/>
</dbReference>
<dbReference type="AlphaFoldDB" id="A0A1S9DUG7"/>
<feature type="compositionally biased region" description="Basic and acidic residues" evidence="1">
    <location>
        <begin position="1"/>
        <end position="10"/>
    </location>
</feature>
<name>A0A1S9DUG7_ASPOZ</name>
<gene>
    <name evidence="2" type="ORF">Aory04_000630500</name>
    <name evidence="3" type="ORF">OAory_01004680</name>
</gene>
<dbReference type="Proteomes" id="UP000190312">
    <property type="component" value="Unassembled WGS sequence"/>
</dbReference>
<feature type="compositionally biased region" description="Polar residues" evidence="1">
    <location>
        <begin position="33"/>
        <end position="44"/>
    </location>
</feature>
<evidence type="ECO:0000256" key="1">
    <source>
        <dbReference type="SAM" id="MobiDB-lite"/>
    </source>
</evidence>
<dbReference type="eggNOG" id="ENOG502RNQH">
    <property type="taxonomic scope" value="Eukaryota"/>
</dbReference>
<comment type="caution">
    <text evidence="3">The sequence shown here is derived from an EMBL/GenBank/DDBJ whole genome shotgun (WGS) entry which is preliminary data.</text>
</comment>
<dbReference type="VEuPathDB" id="FungiDB:AO090005001089"/>
<evidence type="ECO:0000313" key="2">
    <source>
        <dbReference type="EMBL" id="GMG30194.1"/>
    </source>
</evidence>
<dbReference type="EMBL" id="BSYA01000067">
    <property type="protein sequence ID" value="GMG30194.1"/>
    <property type="molecule type" value="Genomic_DNA"/>
</dbReference>
<feature type="compositionally biased region" description="Polar residues" evidence="1">
    <location>
        <begin position="54"/>
        <end position="70"/>
    </location>
</feature>
<evidence type="ECO:0000313" key="4">
    <source>
        <dbReference type="Proteomes" id="UP000190312"/>
    </source>
</evidence>
<dbReference type="EMBL" id="MKZY01000002">
    <property type="protein sequence ID" value="OOO12719.1"/>
    <property type="molecule type" value="Genomic_DNA"/>
</dbReference>
<reference evidence="2" key="2">
    <citation type="submission" date="2023-04" db="EMBL/GenBank/DDBJ databases">
        <title>Aspergillus oryzae NBRC 4228.</title>
        <authorList>
            <person name="Ichikawa N."/>
            <person name="Sato H."/>
            <person name="Tonouchi N."/>
        </authorList>
    </citation>
    <scope>NUCLEOTIDE SEQUENCE</scope>
    <source>
        <strain evidence="2">NBRC 4228</strain>
    </source>
</reference>
<dbReference type="OrthoDB" id="4179406at2759"/>
<sequence length="455" mass="50251">MATDSPRPKDSSILGESWIVASSSPDKEERPNKNQPPESPSQSRHLNKEAGRQECNNGCDSMTTSASSISGPELIMPSIYETPIAEGSWVAPDVRSKSKTAHSLRRRHKAARENTPRTEKHDLDMSKENDSSKQGPSTSQVDEKLSRPKSASRSKTLQTLIRTIINILLVVAISHLLIIPEVVQQYQTLCTIEAISTLYPASCIPPYPQPQTNHHRASRYDTVVSSQTRLESLFNTTLHAMTPLSGTLKQSESKLRYIETELKKVYPGMKHELDLEFSGCWEATRAATKKFDSLKVDIRSAVDNLIATNGATAAGDSQSAAQGARLSTQMSWREQYLDQLTTRMQSKADSLSNDLATLDDHLESISSILAREMTQLSASSGTTDSAAESPGGGLRAFVDKLPSFFRPTIDGENLIRPDLSISELFQDAAEQHRPVVDTVRRLSSELQNLQKKRAY</sequence>
<feature type="compositionally biased region" description="Basic residues" evidence="1">
    <location>
        <begin position="97"/>
        <end position="110"/>
    </location>
</feature>
<feature type="region of interest" description="Disordered" evidence="1">
    <location>
        <begin position="1"/>
        <end position="70"/>
    </location>
</feature>
<reference evidence="3 4" key="1">
    <citation type="submission" date="2016-10" db="EMBL/GenBank/DDBJ databases">
        <title>Genome sequencing of Aspergillus oryzae BCC7051.</title>
        <authorList>
            <person name="Thammarongtham C."/>
            <person name="Vorapreeda T."/>
            <person name="Nookaew I."/>
            <person name="Srisuk T."/>
            <person name="Land M."/>
            <person name="Jeennor S."/>
            <person name="Laoteng K."/>
        </authorList>
    </citation>
    <scope>NUCLEOTIDE SEQUENCE [LARGE SCALE GENOMIC DNA]</scope>
    <source>
        <strain evidence="3 4">BCC7051</strain>
    </source>
</reference>
<feature type="region of interest" description="Disordered" evidence="1">
    <location>
        <begin position="94"/>
        <end position="153"/>
    </location>
</feature>
<evidence type="ECO:0000313" key="3">
    <source>
        <dbReference type="EMBL" id="OOO12719.1"/>
    </source>
</evidence>
<proteinExistence type="predicted"/>
<protein>
    <submittedName>
        <fullName evidence="2">Unnamed protein product</fullName>
    </submittedName>
</protein>
<organism evidence="3 4">
    <name type="scientific">Aspergillus oryzae</name>
    <name type="common">Yellow koji mold</name>
    <dbReference type="NCBI Taxonomy" id="5062"/>
    <lineage>
        <taxon>Eukaryota</taxon>
        <taxon>Fungi</taxon>
        <taxon>Dikarya</taxon>
        <taxon>Ascomycota</taxon>
        <taxon>Pezizomycotina</taxon>
        <taxon>Eurotiomycetes</taxon>
        <taxon>Eurotiomycetidae</taxon>
        <taxon>Eurotiales</taxon>
        <taxon>Aspergillaceae</taxon>
        <taxon>Aspergillus</taxon>
        <taxon>Aspergillus subgen. Circumdati</taxon>
    </lineage>
</organism>
<accession>A0A1S9DUG7</accession>
<feature type="compositionally biased region" description="Basic and acidic residues" evidence="1">
    <location>
        <begin position="111"/>
        <end position="131"/>
    </location>
</feature>